<proteinExistence type="predicted"/>
<dbReference type="Proteomes" id="UP000481964">
    <property type="component" value="Unassembled WGS sequence"/>
</dbReference>
<dbReference type="RefSeq" id="WP_022097476.1">
    <property type="nucleotide sequence ID" value="NZ_CZBU01000008.1"/>
</dbReference>
<feature type="transmembrane region" description="Helical" evidence="1">
    <location>
        <begin position="99"/>
        <end position="117"/>
    </location>
</feature>
<name>A0A174Z8H5_9FIRM</name>
<feature type="transmembrane region" description="Helical" evidence="1">
    <location>
        <begin position="42"/>
        <end position="60"/>
    </location>
</feature>
<evidence type="ECO:0000313" key="5">
    <source>
        <dbReference type="Proteomes" id="UP000481964"/>
    </source>
</evidence>
<dbReference type="Proteomes" id="UP000095621">
    <property type="component" value="Unassembled WGS sequence"/>
</dbReference>
<evidence type="ECO:0000313" key="2">
    <source>
        <dbReference type="EMBL" id="CUQ79210.1"/>
    </source>
</evidence>
<reference evidence="2 4" key="1">
    <citation type="submission" date="2015-09" db="EMBL/GenBank/DDBJ databases">
        <authorList>
            <consortium name="Pathogen Informatics"/>
        </authorList>
    </citation>
    <scope>NUCLEOTIDE SEQUENCE [LARGE SCALE GENOMIC DNA]</scope>
    <source>
        <strain evidence="2 4">2789STDY5834875</strain>
    </source>
</reference>
<keyword evidence="1" id="KW-0472">Membrane</keyword>
<keyword evidence="1" id="KW-1133">Transmembrane helix</keyword>
<accession>A0A174Z8H5</accession>
<organism evidence="2 4">
    <name type="scientific">Lachnospira eligens</name>
    <dbReference type="NCBI Taxonomy" id="39485"/>
    <lineage>
        <taxon>Bacteria</taxon>
        <taxon>Bacillati</taxon>
        <taxon>Bacillota</taxon>
        <taxon>Clostridia</taxon>
        <taxon>Lachnospirales</taxon>
        <taxon>Lachnospiraceae</taxon>
        <taxon>Lachnospira</taxon>
    </lineage>
</organism>
<dbReference type="AlphaFoldDB" id="A0A174Z8H5"/>
<dbReference type="SUPFAM" id="SSF103473">
    <property type="entry name" value="MFS general substrate transporter"/>
    <property type="match status" value="1"/>
</dbReference>
<keyword evidence="1" id="KW-0812">Transmembrane</keyword>
<evidence type="ECO:0000313" key="3">
    <source>
        <dbReference type="EMBL" id="MSC58301.1"/>
    </source>
</evidence>
<dbReference type="Pfam" id="PF12670">
    <property type="entry name" value="DUF3792"/>
    <property type="match status" value="1"/>
</dbReference>
<feature type="transmembrane region" description="Helical" evidence="1">
    <location>
        <begin position="12"/>
        <end position="30"/>
    </location>
</feature>
<sequence>MDYIRKMVKSLIAGYVITLLMLVLLTYFMRKFILDEKAVDNIIFGIYVAGSFTGAMLSAWMIKKRRVVTGIIYGAVYITVLLVIATIMKKQAPDSSNNIAMSVAACVAAGAFGGFFSP</sequence>
<dbReference type="InterPro" id="IPR023804">
    <property type="entry name" value="DUF3792_TM"/>
</dbReference>
<feature type="transmembrane region" description="Helical" evidence="1">
    <location>
        <begin position="67"/>
        <end position="87"/>
    </location>
</feature>
<reference evidence="3 5" key="2">
    <citation type="journal article" date="2019" name="Nat. Med.">
        <title>A library of human gut bacterial isolates paired with longitudinal multiomics data enables mechanistic microbiome research.</title>
        <authorList>
            <person name="Poyet M."/>
            <person name="Groussin M."/>
            <person name="Gibbons S.M."/>
            <person name="Avila-Pacheco J."/>
            <person name="Jiang X."/>
            <person name="Kearney S.M."/>
            <person name="Perrotta A.R."/>
            <person name="Berdy B."/>
            <person name="Zhao S."/>
            <person name="Lieberman T.D."/>
            <person name="Swanson P.K."/>
            <person name="Smith M."/>
            <person name="Roesemann S."/>
            <person name="Alexander J.E."/>
            <person name="Rich S.A."/>
            <person name="Livny J."/>
            <person name="Vlamakis H."/>
            <person name="Clish C."/>
            <person name="Bullock K."/>
            <person name="Deik A."/>
            <person name="Scott J."/>
            <person name="Pierce K.A."/>
            <person name="Xavier R.J."/>
            <person name="Alm E.J."/>
        </authorList>
    </citation>
    <scope>NUCLEOTIDE SEQUENCE [LARGE SCALE GENOMIC DNA]</scope>
    <source>
        <strain evidence="3 5">BIOML-A1</strain>
    </source>
</reference>
<dbReference type="InterPro" id="IPR036259">
    <property type="entry name" value="MFS_trans_sf"/>
</dbReference>
<dbReference type="NCBIfam" id="TIGR04086">
    <property type="entry name" value="TIGR04086_membr"/>
    <property type="match status" value="1"/>
</dbReference>
<protein>
    <submittedName>
        <fullName evidence="2">Putative membrane protein</fullName>
    </submittedName>
    <submittedName>
        <fullName evidence="3">TIGR04086 family membrane protein</fullName>
    </submittedName>
</protein>
<evidence type="ECO:0000256" key="1">
    <source>
        <dbReference type="SAM" id="Phobius"/>
    </source>
</evidence>
<dbReference type="EMBL" id="WKRD01000010">
    <property type="protein sequence ID" value="MSC58301.1"/>
    <property type="molecule type" value="Genomic_DNA"/>
</dbReference>
<evidence type="ECO:0000313" key="4">
    <source>
        <dbReference type="Proteomes" id="UP000095621"/>
    </source>
</evidence>
<dbReference type="EMBL" id="CZBU01000008">
    <property type="protein sequence ID" value="CUQ79210.1"/>
    <property type="molecule type" value="Genomic_DNA"/>
</dbReference>
<gene>
    <name evidence="2" type="ORF">ERS852490_02874</name>
    <name evidence="3" type="ORF">GKE48_12740</name>
</gene>